<evidence type="ECO:0000313" key="3">
    <source>
        <dbReference type="Proteomes" id="UP001430953"/>
    </source>
</evidence>
<accession>A0AAW2F726</accession>
<evidence type="ECO:0000313" key="2">
    <source>
        <dbReference type="EMBL" id="KAL0111688.1"/>
    </source>
</evidence>
<dbReference type="EMBL" id="JADYXP020000013">
    <property type="protein sequence ID" value="KAL0111688.1"/>
    <property type="molecule type" value="Genomic_DNA"/>
</dbReference>
<dbReference type="Proteomes" id="UP001430953">
    <property type="component" value="Unassembled WGS sequence"/>
</dbReference>
<gene>
    <name evidence="2" type="ORF">PUN28_013109</name>
</gene>
<comment type="caution">
    <text evidence="2">The sequence shown here is derived from an EMBL/GenBank/DDBJ whole genome shotgun (WGS) entry which is preliminary data.</text>
</comment>
<feature type="compositionally biased region" description="Polar residues" evidence="1">
    <location>
        <begin position="125"/>
        <end position="135"/>
    </location>
</feature>
<dbReference type="AlphaFoldDB" id="A0AAW2F726"/>
<keyword evidence="3" id="KW-1185">Reference proteome</keyword>
<organism evidence="2 3">
    <name type="scientific">Cardiocondyla obscurior</name>
    <dbReference type="NCBI Taxonomy" id="286306"/>
    <lineage>
        <taxon>Eukaryota</taxon>
        <taxon>Metazoa</taxon>
        <taxon>Ecdysozoa</taxon>
        <taxon>Arthropoda</taxon>
        <taxon>Hexapoda</taxon>
        <taxon>Insecta</taxon>
        <taxon>Pterygota</taxon>
        <taxon>Neoptera</taxon>
        <taxon>Endopterygota</taxon>
        <taxon>Hymenoptera</taxon>
        <taxon>Apocrita</taxon>
        <taxon>Aculeata</taxon>
        <taxon>Formicoidea</taxon>
        <taxon>Formicidae</taxon>
        <taxon>Myrmicinae</taxon>
        <taxon>Cardiocondyla</taxon>
    </lineage>
</organism>
<feature type="compositionally biased region" description="Basic and acidic residues" evidence="1">
    <location>
        <begin position="114"/>
        <end position="123"/>
    </location>
</feature>
<protein>
    <submittedName>
        <fullName evidence="2">Uncharacterized protein</fullName>
    </submittedName>
</protein>
<proteinExistence type="predicted"/>
<feature type="region of interest" description="Disordered" evidence="1">
    <location>
        <begin position="41"/>
        <end position="71"/>
    </location>
</feature>
<sequence length="135" mass="15996">MRHFHGDKFNENRVNAFHASTVSVNYRFEGTADDVETKTIKRLPNKKHLGYNRGRKKKETKKKKKKLPNQKCHRVSQFAFSRLRRFTARLRKNILNPLKKIACGRCGATRPRRDHPPRTDRMKPTSRSVSFPQYF</sequence>
<evidence type="ECO:0000256" key="1">
    <source>
        <dbReference type="SAM" id="MobiDB-lite"/>
    </source>
</evidence>
<feature type="region of interest" description="Disordered" evidence="1">
    <location>
        <begin position="106"/>
        <end position="135"/>
    </location>
</feature>
<name>A0AAW2F726_9HYME</name>
<reference evidence="2 3" key="1">
    <citation type="submission" date="2023-03" db="EMBL/GenBank/DDBJ databases">
        <title>High recombination rates correlate with genetic variation in Cardiocondyla obscurior ants.</title>
        <authorList>
            <person name="Errbii M."/>
        </authorList>
    </citation>
    <scope>NUCLEOTIDE SEQUENCE [LARGE SCALE GENOMIC DNA]</scope>
    <source>
        <strain evidence="2">Alpha-2009</strain>
        <tissue evidence="2">Whole body</tissue>
    </source>
</reference>